<dbReference type="Proteomes" id="UP000075809">
    <property type="component" value="Unassembled WGS sequence"/>
</dbReference>
<dbReference type="GO" id="GO:0060271">
    <property type="term" value="P:cilium assembly"/>
    <property type="evidence" value="ECO:0007669"/>
    <property type="project" value="InterPro"/>
</dbReference>
<gene>
    <name evidence="2" type="ORF">ALC60_14117</name>
</gene>
<dbReference type="AlphaFoldDB" id="A0A151WGE2"/>
<organism evidence="2 3">
    <name type="scientific">Mycetomoellerius zeteki</name>
    <dbReference type="NCBI Taxonomy" id="64791"/>
    <lineage>
        <taxon>Eukaryota</taxon>
        <taxon>Metazoa</taxon>
        <taxon>Ecdysozoa</taxon>
        <taxon>Arthropoda</taxon>
        <taxon>Hexapoda</taxon>
        <taxon>Insecta</taxon>
        <taxon>Pterygota</taxon>
        <taxon>Neoptera</taxon>
        <taxon>Endopterygota</taxon>
        <taxon>Hymenoptera</taxon>
        <taxon>Apocrita</taxon>
        <taxon>Aculeata</taxon>
        <taxon>Formicoidea</taxon>
        <taxon>Formicidae</taxon>
        <taxon>Myrmicinae</taxon>
        <taxon>Mycetomoellerius</taxon>
    </lineage>
</organism>
<protein>
    <submittedName>
        <fullName evidence="2">Intraflagellar transport protein 81 like protein</fullName>
    </submittedName>
</protein>
<dbReference type="GO" id="GO:0015631">
    <property type="term" value="F:tubulin binding"/>
    <property type="evidence" value="ECO:0007669"/>
    <property type="project" value="InterPro"/>
</dbReference>
<evidence type="ECO:0000256" key="1">
    <source>
        <dbReference type="SAM" id="Coils"/>
    </source>
</evidence>
<dbReference type="GO" id="GO:0030992">
    <property type="term" value="C:intraciliary transport particle B"/>
    <property type="evidence" value="ECO:0007669"/>
    <property type="project" value="InterPro"/>
</dbReference>
<reference evidence="2 3" key="1">
    <citation type="submission" date="2015-09" db="EMBL/GenBank/DDBJ databases">
        <title>Trachymyrmex zeteki WGS genome.</title>
        <authorList>
            <person name="Nygaard S."/>
            <person name="Hu H."/>
            <person name="Boomsma J."/>
            <person name="Zhang G."/>
        </authorList>
    </citation>
    <scope>NUCLEOTIDE SEQUENCE [LARGE SCALE GENOMIC DNA]</scope>
    <source>
        <strain evidence="2">Tzet28-1</strain>
        <tissue evidence="2">Whole body</tissue>
    </source>
</reference>
<evidence type="ECO:0000313" key="3">
    <source>
        <dbReference type="Proteomes" id="UP000075809"/>
    </source>
</evidence>
<dbReference type="InterPro" id="IPR029600">
    <property type="entry name" value="IFT81"/>
</dbReference>
<dbReference type="GO" id="GO:0042073">
    <property type="term" value="P:intraciliary transport"/>
    <property type="evidence" value="ECO:0007669"/>
    <property type="project" value="InterPro"/>
</dbReference>
<keyword evidence="3" id="KW-1185">Reference proteome</keyword>
<evidence type="ECO:0000313" key="2">
    <source>
        <dbReference type="EMBL" id="KYQ46875.1"/>
    </source>
</evidence>
<keyword evidence="2" id="KW-0966">Cell projection</keyword>
<feature type="coiled-coil region" evidence="1">
    <location>
        <begin position="198"/>
        <end position="232"/>
    </location>
</feature>
<keyword evidence="2" id="KW-0969">Cilium</keyword>
<proteinExistence type="predicted"/>
<keyword evidence="2" id="KW-0282">Flagellum</keyword>
<sequence length="291" mass="33964">MTKFVTKKNYLIKRAYRSKFVENVKYYITRYGFENKYYSSNYISSAGTTGQRQSLDVYGFRLWKNFIKYFSGILMILDLEVKNSLQRVERELYTLKRNSIVLTSQILIQHLTEEVTVQSAIVKEKLPSELNAKKNRIQALSLFKEYSYLGADKIMTMRNNLDAISKAIQDLIESKITKNDIDKVGPFRQQAAAVGNMKRNALERLEKIESYLEELQSRLKEKQDYSKTLLETSIPRAEELKKYINRLKTKSTLYKRCKAERAGLKAESGVLQRTVTILDEQVLKHTIYRSS</sequence>
<accession>A0A151WGE2</accession>
<dbReference type="STRING" id="64791.A0A151WGE2"/>
<dbReference type="PANTHER" id="PTHR15614">
    <property type="entry name" value="INTRAFLAGELLAR TRANSPORT PROTEIN 81 HOMOLOG"/>
    <property type="match status" value="1"/>
</dbReference>
<keyword evidence="1" id="KW-0175">Coiled coil</keyword>
<dbReference type="GO" id="GO:0036064">
    <property type="term" value="C:ciliary basal body"/>
    <property type="evidence" value="ECO:0007669"/>
    <property type="project" value="TreeGrafter"/>
</dbReference>
<name>A0A151WGE2_9HYME</name>
<dbReference type="PANTHER" id="PTHR15614:SF2">
    <property type="entry name" value="INTRAFLAGELLAR TRANSPORT PROTEIN 81 HOMOLOG"/>
    <property type="match status" value="1"/>
</dbReference>
<dbReference type="EMBL" id="KQ983182">
    <property type="protein sequence ID" value="KYQ46875.1"/>
    <property type="molecule type" value="Genomic_DNA"/>
</dbReference>